<evidence type="ECO:0000313" key="3">
    <source>
        <dbReference type="EMBL" id="STP66918.1"/>
    </source>
</evidence>
<comment type="caution">
    <text evidence="2">The sequence shown here is derived from an EMBL/GenBank/DDBJ whole genome shotgun (WGS) entry which is preliminary data.</text>
</comment>
<dbReference type="EMBL" id="PZZH01000001">
    <property type="protein sequence ID" value="PTN77591.1"/>
    <property type="molecule type" value="Genomic_DNA"/>
</dbReference>
<name>A0A1G1SDZ0_ENTFL</name>
<evidence type="ECO:0000259" key="1">
    <source>
        <dbReference type="Pfam" id="PF22479"/>
    </source>
</evidence>
<evidence type="ECO:0000313" key="2">
    <source>
        <dbReference type="EMBL" id="PTN77591.1"/>
    </source>
</evidence>
<accession>A0A1G1SDZ0</accession>
<gene>
    <name evidence="2" type="ORF">DAI13_07475</name>
    <name evidence="3" type="ORF">NCTC13379_02346</name>
</gene>
<protein>
    <recommendedName>
        <fullName evidence="1">Cyanophage baseplate Pam3 plug gp18 domain-containing protein</fullName>
    </recommendedName>
</protein>
<dbReference type="EMBL" id="UGIX01000001">
    <property type="protein sequence ID" value="STP66918.1"/>
    <property type="molecule type" value="Genomic_DNA"/>
</dbReference>
<organism evidence="2 4">
    <name type="scientific">Enterococcus faecalis</name>
    <name type="common">Streptococcus faecalis</name>
    <dbReference type="NCBI Taxonomy" id="1351"/>
    <lineage>
        <taxon>Bacteria</taxon>
        <taxon>Bacillati</taxon>
        <taxon>Bacillota</taxon>
        <taxon>Bacilli</taxon>
        <taxon>Lactobacillales</taxon>
        <taxon>Enterococcaceae</taxon>
        <taxon>Enterococcus</taxon>
    </lineage>
</organism>
<proteinExistence type="predicted"/>
<dbReference type="Pfam" id="PF22479">
    <property type="entry name" value="Pam3_gp18"/>
    <property type="match status" value="1"/>
</dbReference>
<dbReference type="SMR" id="A0A1G1SDZ0"/>
<evidence type="ECO:0000313" key="4">
    <source>
        <dbReference type="Proteomes" id="UP000244140"/>
    </source>
</evidence>
<feature type="domain" description="Cyanophage baseplate Pam3 plug gp18" evidence="1">
    <location>
        <begin position="5"/>
        <end position="105"/>
    </location>
</feature>
<dbReference type="RefSeq" id="WP_002377517.1">
    <property type="nucleotide sequence ID" value="NZ_AP018538.1"/>
</dbReference>
<reference evidence="3 5" key="2">
    <citation type="submission" date="2018-06" db="EMBL/GenBank/DDBJ databases">
        <authorList>
            <consortium name="Pathogen Informatics"/>
            <person name="Doyle S."/>
        </authorList>
    </citation>
    <scope>NUCLEOTIDE SEQUENCE [LARGE SCALE GENOMIC DNA]</scope>
    <source>
        <strain evidence="3 5">NCTC13379</strain>
    </source>
</reference>
<dbReference type="Proteomes" id="UP000244140">
    <property type="component" value="Unassembled WGS sequence"/>
</dbReference>
<dbReference type="AlphaFoldDB" id="A0A1G1SDZ0"/>
<sequence length="120" mass="14000">MSLRAYIPIDKYSLPEKFEIPLGNTNYIFEVDYNQTEKFFTVDLYDIDHTPIAIGERMVIDERLWQDIVDTRLPSADLVPMDESGASKEITFENFGIQVFLYIDDLPPNYNVPSLEREDN</sequence>
<dbReference type="InterPro" id="IPR054252">
    <property type="entry name" value="Pam3_gp18"/>
</dbReference>
<reference evidence="2 4" key="1">
    <citation type="submission" date="2018-04" db="EMBL/GenBank/DDBJ databases">
        <authorList>
            <person name="Van Tyne D."/>
        </authorList>
    </citation>
    <scope>NUCLEOTIDE SEQUENCE [LARGE SCALE GENOMIC DNA]</scope>
    <source>
        <strain evidence="2 4">B2535</strain>
    </source>
</reference>
<evidence type="ECO:0000313" key="5">
    <source>
        <dbReference type="Proteomes" id="UP000254396"/>
    </source>
</evidence>
<dbReference type="Proteomes" id="UP000254396">
    <property type="component" value="Unassembled WGS sequence"/>
</dbReference>